<reference evidence="3 4" key="1">
    <citation type="submission" date="2019-11" db="EMBL/GenBank/DDBJ databases">
        <authorList>
            <person name="Zheng R.K."/>
            <person name="Sun C.M."/>
        </authorList>
    </citation>
    <scope>NUCLEOTIDE SEQUENCE [LARGE SCALE GENOMIC DNA]</scope>
    <source>
        <strain evidence="3 4">WC007</strain>
    </source>
</reference>
<dbReference type="PANTHER" id="PTHR38342:SF1">
    <property type="entry name" value="SLR5037 PROTEIN"/>
    <property type="match status" value="1"/>
</dbReference>
<proteinExistence type="predicted"/>
<dbReference type="Proteomes" id="UP000428260">
    <property type="component" value="Chromosome"/>
</dbReference>
<dbReference type="Gene3D" id="3.30.310.70">
    <property type="entry name" value="TT1751-like domain"/>
    <property type="match status" value="1"/>
</dbReference>
<organism evidence="3 4">
    <name type="scientific">Maribellus comscasis</name>
    <dbReference type="NCBI Taxonomy" id="2681766"/>
    <lineage>
        <taxon>Bacteria</taxon>
        <taxon>Pseudomonadati</taxon>
        <taxon>Bacteroidota</taxon>
        <taxon>Bacteroidia</taxon>
        <taxon>Marinilabiliales</taxon>
        <taxon>Prolixibacteraceae</taxon>
        <taxon>Maribellus</taxon>
    </lineage>
</organism>
<evidence type="ECO:0000256" key="1">
    <source>
        <dbReference type="SAM" id="Phobius"/>
    </source>
</evidence>
<dbReference type="Pfam" id="PF03625">
    <property type="entry name" value="DUF302"/>
    <property type="match status" value="1"/>
</dbReference>
<feature type="transmembrane region" description="Helical" evidence="1">
    <location>
        <begin position="7"/>
        <end position="27"/>
    </location>
</feature>
<dbReference type="EMBL" id="CP046401">
    <property type="protein sequence ID" value="QGY45350.1"/>
    <property type="molecule type" value="Genomic_DNA"/>
</dbReference>
<gene>
    <name evidence="3" type="ORF">GM418_17215</name>
</gene>
<dbReference type="InterPro" id="IPR035923">
    <property type="entry name" value="TT1751-like_sf"/>
</dbReference>
<keyword evidence="1" id="KW-1133">Transmembrane helix</keyword>
<keyword evidence="1" id="KW-0472">Membrane</keyword>
<sequence>MKSKLSVFIGGVAAGIVVPFLVILFVLPGQMFIVNESKLGFDETLQTIEESVKENGWSMPHQYNLQATMQKNGFDVQPVKVISLCNPVHAHEILKGDNERMVSALMPCRVAVYEKNGKTYVSMLNAGLFSKFLGNKVSEVMNVATKENLKILEPVINN</sequence>
<evidence type="ECO:0000259" key="2">
    <source>
        <dbReference type="Pfam" id="PF03625"/>
    </source>
</evidence>
<dbReference type="RefSeq" id="WP_158868494.1">
    <property type="nucleotide sequence ID" value="NZ_CP046401.1"/>
</dbReference>
<name>A0A6I6JW48_9BACT</name>
<protein>
    <submittedName>
        <fullName evidence="3">DUF302 domain-containing protein</fullName>
    </submittedName>
</protein>
<dbReference type="AlphaFoldDB" id="A0A6I6JW48"/>
<keyword evidence="4" id="KW-1185">Reference proteome</keyword>
<feature type="domain" description="DUF302" evidence="2">
    <location>
        <begin position="64"/>
        <end position="125"/>
    </location>
</feature>
<dbReference type="InterPro" id="IPR005180">
    <property type="entry name" value="DUF302"/>
</dbReference>
<evidence type="ECO:0000313" key="4">
    <source>
        <dbReference type="Proteomes" id="UP000428260"/>
    </source>
</evidence>
<dbReference type="KEGG" id="mcos:GM418_17215"/>
<keyword evidence="1" id="KW-0812">Transmembrane</keyword>
<evidence type="ECO:0000313" key="3">
    <source>
        <dbReference type="EMBL" id="QGY45350.1"/>
    </source>
</evidence>
<accession>A0A6I6JW48</accession>
<dbReference type="SUPFAM" id="SSF103247">
    <property type="entry name" value="TT1751-like"/>
    <property type="match status" value="1"/>
</dbReference>
<dbReference type="PANTHER" id="PTHR38342">
    <property type="entry name" value="SLR5037 PROTEIN"/>
    <property type="match status" value="1"/>
</dbReference>
<dbReference type="CDD" id="cd14797">
    <property type="entry name" value="DUF302"/>
    <property type="match status" value="1"/>
</dbReference>